<evidence type="ECO:0000256" key="6">
    <source>
        <dbReference type="ARBA" id="ARBA00023136"/>
    </source>
</evidence>
<feature type="transmembrane region" description="Helical" evidence="8">
    <location>
        <begin position="584"/>
        <end position="603"/>
    </location>
</feature>
<feature type="transmembrane region" description="Helical" evidence="8">
    <location>
        <begin position="692"/>
        <end position="714"/>
    </location>
</feature>
<keyword evidence="2 8" id="KW-0812">Transmembrane</keyword>
<evidence type="ECO:0000256" key="3">
    <source>
        <dbReference type="ARBA" id="ARBA00022737"/>
    </source>
</evidence>
<organism evidence="10 11">
    <name type="scientific">Rhodamnia argentea</name>
    <dbReference type="NCBI Taxonomy" id="178133"/>
    <lineage>
        <taxon>Eukaryota</taxon>
        <taxon>Viridiplantae</taxon>
        <taxon>Streptophyta</taxon>
        <taxon>Embryophyta</taxon>
        <taxon>Tracheophyta</taxon>
        <taxon>Spermatophyta</taxon>
        <taxon>Magnoliopsida</taxon>
        <taxon>eudicotyledons</taxon>
        <taxon>Gunneridae</taxon>
        <taxon>Pentapetalae</taxon>
        <taxon>rosids</taxon>
        <taxon>malvids</taxon>
        <taxon>Myrtales</taxon>
        <taxon>Myrtaceae</taxon>
        <taxon>Myrtoideae</taxon>
        <taxon>Myrteae</taxon>
        <taxon>Australasian group</taxon>
        <taxon>Rhodamnia</taxon>
    </lineage>
</organism>
<evidence type="ECO:0000256" key="8">
    <source>
        <dbReference type="SAM" id="Phobius"/>
    </source>
</evidence>
<feature type="repeat" description="ANK" evidence="7">
    <location>
        <begin position="255"/>
        <end position="277"/>
    </location>
</feature>
<feature type="transmembrane region" description="Helical" evidence="8">
    <location>
        <begin position="518"/>
        <end position="538"/>
    </location>
</feature>
<keyword evidence="5 7" id="KW-0040">ANK repeat</keyword>
<dbReference type="Pfam" id="PF13857">
    <property type="entry name" value="Ank_5"/>
    <property type="match status" value="1"/>
</dbReference>
<feature type="domain" description="PGG" evidence="9">
    <location>
        <begin position="446"/>
        <end position="575"/>
    </location>
</feature>
<feature type="domain" description="PGG" evidence="9">
    <location>
        <begin position="683"/>
        <end position="794"/>
    </location>
</feature>
<proteinExistence type="predicted"/>
<dbReference type="Pfam" id="PF00023">
    <property type="entry name" value="Ank"/>
    <property type="match status" value="1"/>
</dbReference>
<dbReference type="PROSITE" id="PS50088">
    <property type="entry name" value="ANK_REPEAT"/>
    <property type="match status" value="2"/>
</dbReference>
<comment type="subcellular location">
    <subcellularLocation>
        <location evidence="1">Membrane</location>
        <topology evidence="1">Multi-pass membrane protein</topology>
    </subcellularLocation>
</comment>
<sequence length="854" mass="93568">MKPAIPEEEESKMDEDVKPPVMAKKCMDSSMYKAAREGNFPYLENSIRLKHGGNTDEEEALLLETHNRNNLVHLAVESGHKDFIQQVLHKCPKLAAKRNSRGDTPLHVVAQTGCYHIAEAILSMAEPHEGTAGTDNSLLRLKNNGGNTALHEALRNGDKKMGMYLWEDKETVGSVNESGESALYVGAALGVESVVKKMVEYLRHGGGARVWDGPLRGPDGQNPLHAAVLAGSIGCVEALICFDGTNMINKPDDSNGRTPLHFAAKVKAKDIVAHLLQTDPSSAYVKDVNGRTPLLEAASLGHLSVLREILKHCPDTVEISNEEGRNAAHFALKCELSRSKAVLKEPEVVRLVNEADRGGNTPLHVAAEDLNYRMVKRLLKMPEVDLRAKNKAGRTFLDICESRWQYTKKQEFLYRYLKSLPPGRKPHSWNHSDNPPTRLDKPDADLKGHANALSIVAALLATVTFAAAFTLPGGLTPDDNNIGAPVPQPSPLCNFHDSPDCQLKPGHPILIHQPAFKVFIIADVLASSTSLTVLFILIAAMLADDTALRRAIVYSKNLLYLSLGGTLVAFMTGLVSVISTDVKWLGYAVWVIGLSVPFLIKYFEFKSFTSTPVFLHRHLSMESWKKPRSFSRSEKSGNETESFDDKRNWSESVGIYLGPLTNRFSSRRSCTDDQKACALDSEQTYKQNCQTLLMVATLITTMTFAAAFTMPGAYNNNAGPGQGMALLQSSSHLKWFIISDTIAMTCSTMAASLILWGSAFGKRPVVHCYVIAAVLTCIALQSTAISFVTGLVAVLPDQTYVRTVSCVVGSVFHVNTSLFLFRLAQIFSFSEICLSVISHLRRLKCIINSHGANG</sequence>
<dbReference type="PANTHER" id="PTHR24186">
    <property type="entry name" value="PROTEIN PHOSPHATASE 1 REGULATORY SUBUNIT"/>
    <property type="match status" value="1"/>
</dbReference>
<keyword evidence="4 8" id="KW-1133">Transmembrane helix</keyword>
<dbReference type="InterPro" id="IPR002110">
    <property type="entry name" value="Ankyrin_rpt"/>
</dbReference>
<protein>
    <submittedName>
        <fullName evidence="11">Protein ACCELERATED CELL DEATH 6-like</fullName>
    </submittedName>
</protein>
<reference evidence="11" key="2">
    <citation type="submission" date="2025-08" db="UniProtKB">
        <authorList>
            <consortium name="RefSeq"/>
        </authorList>
    </citation>
    <scope>IDENTIFICATION</scope>
    <source>
        <tissue evidence="11">Leaf</tissue>
    </source>
</reference>
<feature type="transmembrane region" description="Helical" evidence="8">
    <location>
        <begin position="768"/>
        <end position="794"/>
    </location>
</feature>
<dbReference type="Proteomes" id="UP000827889">
    <property type="component" value="Chromosome 2"/>
</dbReference>
<keyword evidence="10" id="KW-1185">Reference proteome</keyword>
<evidence type="ECO:0000256" key="1">
    <source>
        <dbReference type="ARBA" id="ARBA00004141"/>
    </source>
</evidence>
<dbReference type="PROSITE" id="PS50297">
    <property type="entry name" value="ANK_REP_REGION"/>
    <property type="match status" value="2"/>
</dbReference>
<evidence type="ECO:0000313" key="11">
    <source>
        <dbReference type="RefSeq" id="XP_048131113.1"/>
    </source>
</evidence>
<dbReference type="Pfam" id="PF13962">
    <property type="entry name" value="PGG"/>
    <property type="match status" value="2"/>
</dbReference>
<feature type="transmembrane region" description="Helical" evidence="8">
    <location>
        <begin position="734"/>
        <end position="756"/>
    </location>
</feature>
<reference evidence="10" key="1">
    <citation type="submission" date="2025-05" db="UniProtKB">
        <authorList>
            <consortium name="RefSeq"/>
        </authorList>
    </citation>
    <scope>NUCLEOTIDE SEQUENCE [LARGE SCALE GENOMIC DNA]</scope>
</reference>
<feature type="transmembrane region" description="Helical" evidence="8">
    <location>
        <begin position="558"/>
        <end position="578"/>
    </location>
</feature>
<dbReference type="InterPro" id="IPR026961">
    <property type="entry name" value="PGG_dom"/>
</dbReference>
<dbReference type="Gene3D" id="1.25.40.20">
    <property type="entry name" value="Ankyrin repeat-containing domain"/>
    <property type="match status" value="1"/>
</dbReference>
<dbReference type="SUPFAM" id="SSF48403">
    <property type="entry name" value="Ankyrin repeat"/>
    <property type="match status" value="1"/>
</dbReference>
<evidence type="ECO:0000256" key="4">
    <source>
        <dbReference type="ARBA" id="ARBA00022989"/>
    </source>
</evidence>
<dbReference type="Pfam" id="PF12796">
    <property type="entry name" value="Ank_2"/>
    <property type="match status" value="2"/>
</dbReference>
<gene>
    <name evidence="11" type="primary">LOC115749966</name>
</gene>
<keyword evidence="3" id="KW-0677">Repeat</keyword>
<evidence type="ECO:0000259" key="9">
    <source>
        <dbReference type="Pfam" id="PF13962"/>
    </source>
</evidence>
<keyword evidence="6 8" id="KW-0472">Membrane</keyword>
<dbReference type="GeneID" id="115749966"/>
<evidence type="ECO:0000313" key="10">
    <source>
        <dbReference type="Proteomes" id="UP000827889"/>
    </source>
</evidence>
<dbReference type="PANTHER" id="PTHR24186:SF36">
    <property type="entry name" value="SERINE_THREONINE-PROTEIN PHOSPHATASE 6 REGULATORY ANKYRIN REPEAT SUBUNIT A-LIKE"/>
    <property type="match status" value="1"/>
</dbReference>
<dbReference type="RefSeq" id="XP_048131113.1">
    <property type="nucleotide sequence ID" value="XM_048275156.1"/>
</dbReference>
<evidence type="ECO:0000256" key="5">
    <source>
        <dbReference type="ARBA" id="ARBA00023043"/>
    </source>
</evidence>
<name>A0ABM3H3D0_9MYRT</name>
<dbReference type="InterPro" id="IPR036770">
    <property type="entry name" value="Ankyrin_rpt-contain_sf"/>
</dbReference>
<feature type="repeat" description="ANK" evidence="7">
    <location>
        <begin position="358"/>
        <end position="380"/>
    </location>
</feature>
<evidence type="ECO:0000256" key="2">
    <source>
        <dbReference type="ARBA" id="ARBA00022692"/>
    </source>
</evidence>
<dbReference type="SMART" id="SM00248">
    <property type="entry name" value="ANK"/>
    <property type="match status" value="7"/>
</dbReference>
<accession>A0ABM3H3D0</accession>
<evidence type="ECO:0000256" key="7">
    <source>
        <dbReference type="PROSITE-ProRule" id="PRU00023"/>
    </source>
</evidence>